<gene>
    <name evidence="3" type="ORF">K1X13_02730</name>
</gene>
<dbReference type="Gene3D" id="3.30.370.10">
    <property type="entry name" value="Barstar-like"/>
    <property type="match status" value="1"/>
</dbReference>
<dbReference type="Pfam" id="PF01337">
    <property type="entry name" value="Barstar"/>
    <property type="match status" value="1"/>
</dbReference>
<proteinExistence type="inferred from homology"/>
<dbReference type="InterPro" id="IPR035905">
    <property type="entry name" value="Barstar-like_sf"/>
</dbReference>
<dbReference type="EMBL" id="JAIEZQ010000001">
    <property type="protein sequence ID" value="MBY9073729.1"/>
    <property type="molecule type" value="Genomic_DNA"/>
</dbReference>
<protein>
    <submittedName>
        <fullName evidence="3">Barstar family protein</fullName>
    </submittedName>
</protein>
<comment type="caution">
    <text evidence="3">The sequence shown here is derived from an EMBL/GenBank/DDBJ whole genome shotgun (WGS) entry which is preliminary data.</text>
</comment>
<name>A0ABS7RFB6_9ACTN</name>
<evidence type="ECO:0000313" key="3">
    <source>
        <dbReference type="EMBL" id="MBY9073729.1"/>
    </source>
</evidence>
<comment type="similarity">
    <text evidence="1">Belongs to the barstar family.</text>
</comment>
<dbReference type="InterPro" id="IPR000468">
    <property type="entry name" value="Barstar"/>
</dbReference>
<feature type="domain" description="Barstar (barnase inhibitor)" evidence="2">
    <location>
        <begin position="37"/>
        <end position="130"/>
    </location>
</feature>
<keyword evidence="4" id="KW-1185">Reference proteome</keyword>
<organism evidence="3 4">
    <name type="scientific">Nocardioides jiangsuensis</name>
    <dbReference type="NCBI Taxonomy" id="2866161"/>
    <lineage>
        <taxon>Bacteria</taxon>
        <taxon>Bacillati</taxon>
        <taxon>Actinomycetota</taxon>
        <taxon>Actinomycetes</taxon>
        <taxon>Propionibacteriales</taxon>
        <taxon>Nocardioidaceae</taxon>
        <taxon>Nocardioides</taxon>
    </lineage>
</organism>
<reference evidence="3 4" key="1">
    <citation type="submission" date="2021-08" db="EMBL/GenBank/DDBJ databases">
        <title>Nocardioides bacterium WL0053 sp. nov., isolated from the sediment.</title>
        <authorList>
            <person name="Wang L."/>
            <person name="Zhang D."/>
            <person name="Zhang A."/>
        </authorList>
    </citation>
    <scope>NUCLEOTIDE SEQUENCE [LARGE SCALE GENOMIC DNA]</scope>
    <source>
        <strain evidence="3 4">WL0053</strain>
    </source>
</reference>
<evidence type="ECO:0000313" key="4">
    <source>
        <dbReference type="Proteomes" id="UP000754710"/>
    </source>
</evidence>
<accession>A0ABS7RFB6</accession>
<evidence type="ECO:0000256" key="1">
    <source>
        <dbReference type="ARBA" id="ARBA00006845"/>
    </source>
</evidence>
<dbReference type="SUPFAM" id="SSF52038">
    <property type="entry name" value="Barstar-related"/>
    <property type="match status" value="1"/>
</dbReference>
<dbReference type="Proteomes" id="UP000754710">
    <property type="component" value="Unassembled WGS sequence"/>
</dbReference>
<sequence length="147" mass="15710">MSGLAALLAGHNPPDIYRWHNAAHVPDVQHAVEHAGWRFVYVDGWTVEDKATFLKTAAAAFDLPGTASESFDALSDALNDVTSGQHEGTVVLWDGWSPLARADEQAFHVALSVLGGRVNADRGDTFAVLLRGEGPPVDVPELPAAHH</sequence>
<dbReference type="RefSeq" id="WP_221023499.1">
    <property type="nucleotide sequence ID" value="NZ_JAIEZQ010000001.1"/>
</dbReference>
<evidence type="ECO:0000259" key="2">
    <source>
        <dbReference type="Pfam" id="PF01337"/>
    </source>
</evidence>